<name>G7W5E7_DESOD</name>
<evidence type="ECO:0000313" key="2">
    <source>
        <dbReference type="EMBL" id="AET66375.1"/>
    </source>
</evidence>
<dbReference type="PATRIC" id="fig|768706.3.peg.653"/>
<accession>G7W5E7</accession>
<dbReference type="KEGG" id="dor:Desor_0685"/>
<reference evidence="2 3" key="2">
    <citation type="journal article" date="2012" name="J. Bacteriol.">
        <title>Complete genome sequences of Desulfosporosinus orientis DSM765T, Desulfosporosinus youngiae DSM17734T, Desulfosporosinus meridiei DSM13257T, and Desulfosporosinus acidiphilus DSM22704T.</title>
        <authorList>
            <person name="Pester M."/>
            <person name="Brambilla E."/>
            <person name="Alazard D."/>
            <person name="Rattei T."/>
            <person name="Weinmaier T."/>
            <person name="Han J."/>
            <person name="Lucas S."/>
            <person name="Lapidus A."/>
            <person name="Cheng J.F."/>
            <person name="Goodwin L."/>
            <person name="Pitluck S."/>
            <person name="Peters L."/>
            <person name="Ovchinnikova G."/>
            <person name="Teshima H."/>
            <person name="Detter J.C."/>
            <person name="Han C.S."/>
            <person name="Tapia R."/>
            <person name="Land M.L."/>
            <person name="Hauser L."/>
            <person name="Kyrpides N.C."/>
            <person name="Ivanova N.N."/>
            <person name="Pagani I."/>
            <person name="Huntmann M."/>
            <person name="Wei C.L."/>
            <person name="Davenport K.W."/>
            <person name="Daligault H."/>
            <person name="Chain P.S."/>
            <person name="Chen A."/>
            <person name="Mavromatis K."/>
            <person name="Markowitz V."/>
            <person name="Szeto E."/>
            <person name="Mikhailova N."/>
            <person name="Pati A."/>
            <person name="Wagner M."/>
            <person name="Woyke T."/>
            <person name="Ollivier B."/>
            <person name="Klenk H.P."/>
            <person name="Spring S."/>
            <person name="Loy A."/>
        </authorList>
    </citation>
    <scope>NUCLEOTIDE SEQUENCE [LARGE SCALE GENOMIC DNA]</scope>
    <source>
        <strain evidence="3">ATCC 19365 / DSM 765 / NCIMB 8382 / VKM B-1628</strain>
    </source>
</reference>
<gene>
    <name evidence="2" type="ordered locus">Desor_0685</name>
</gene>
<dbReference type="Pfam" id="PF20281">
    <property type="entry name" value="CTD5"/>
    <property type="match status" value="1"/>
</dbReference>
<evidence type="ECO:0000259" key="1">
    <source>
        <dbReference type="Pfam" id="PF20281"/>
    </source>
</evidence>
<dbReference type="STRING" id="768706.Desor_0685"/>
<dbReference type="HOGENOM" id="CLU_1101494_0_0_9"/>
<feature type="domain" description="ABC-three component systems C-terminal" evidence="1">
    <location>
        <begin position="47"/>
        <end position="243"/>
    </location>
</feature>
<dbReference type="InterPro" id="IPR046915">
    <property type="entry name" value="ABC-3C_CTD5"/>
</dbReference>
<protein>
    <recommendedName>
        <fullName evidence="1">ABC-three component systems C-terminal domain-containing protein</fullName>
    </recommendedName>
</protein>
<proteinExistence type="predicted"/>
<keyword evidence="3" id="KW-1185">Reference proteome</keyword>
<reference evidence="3" key="1">
    <citation type="submission" date="2011-11" db="EMBL/GenBank/DDBJ databases">
        <title>Complete sequence of Desulfosporosinus orientis DSM 765.</title>
        <authorList>
            <person name="Lucas S."/>
            <person name="Han J."/>
            <person name="Lapidus A."/>
            <person name="Cheng J.-F."/>
            <person name="Goodwin L."/>
            <person name="Pitluck S."/>
            <person name="Peters L."/>
            <person name="Ovchinnikova G."/>
            <person name="Teshima H."/>
            <person name="Detter J.C."/>
            <person name="Han C."/>
            <person name="Tapia R."/>
            <person name="Land M."/>
            <person name="Hauser L."/>
            <person name="Kyrpides N."/>
            <person name="Ivanova N."/>
            <person name="Pagani I."/>
            <person name="Pester M."/>
            <person name="Spring S."/>
            <person name="Ollivier B."/>
            <person name="Rattei T."/>
            <person name="Klenk H.-P."/>
            <person name="Wagner M."/>
            <person name="Loy A."/>
            <person name="Woyke T."/>
        </authorList>
    </citation>
    <scope>NUCLEOTIDE SEQUENCE [LARGE SCALE GENOMIC DNA]</scope>
    <source>
        <strain evidence="3">ATCC 19365 / DSM 765 / NCIMB 8382 / VKM B-1628</strain>
    </source>
</reference>
<organism evidence="2 3">
    <name type="scientific">Desulfosporosinus orientis (strain ATCC 19365 / DSM 765 / NCIMB 8382 / VKM B-1628 / Singapore I)</name>
    <name type="common">Desulfotomaculum orientis</name>
    <dbReference type="NCBI Taxonomy" id="768706"/>
    <lineage>
        <taxon>Bacteria</taxon>
        <taxon>Bacillati</taxon>
        <taxon>Bacillota</taxon>
        <taxon>Clostridia</taxon>
        <taxon>Eubacteriales</taxon>
        <taxon>Desulfitobacteriaceae</taxon>
        <taxon>Desulfosporosinus</taxon>
    </lineage>
</organism>
<dbReference type="AlphaFoldDB" id="G7W5E7"/>
<dbReference type="Proteomes" id="UP000006346">
    <property type="component" value="Chromosome"/>
</dbReference>
<sequence>MIVLNQTIGEQRADLIVNAEQANVTLVTNPFMSQILNTYRPHIQRFIEGFPLTVREILTETMNTTFTYMESFNEERFNHFLGQYNLGEVESHRKHEGLEPLLKLLVLLRAYYPDLTLISGSNLANIRLDNNSWRMLLYSMHRESMPSIVLGYVKRLFEGPGINRDLFPLIMDNYHNNPTKNLCVHCSGKTFSFSQILRNFGRGEYLGSFHGVESNSYSEMDKIIVHCSTCIHNKCEEAIDPEDLIKVIREVV</sequence>
<evidence type="ECO:0000313" key="3">
    <source>
        <dbReference type="Proteomes" id="UP000006346"/>
    </source>
</evidence>
<dbReference type="EMBL" id="CP003108">
    <property type="protein sequence ID" value="AET66375.1"/>
    <property type="molecule type" value="Genomic_DNA"/>
</dbReference>